<proteinExistence type="predicted"/>
<dbReference type="AlphaFoldDB" id="A0AAV4XWT9"/>
<gene>
    <name evidence="1" type="ORF">CEXT_725761</name>
</gene>
<sequence>MKRSEIPRNLLISVQTCQDLFNTFSGIFPSLRTCRDKLRNDIFLQGKYIDLEAFKSPKDRDKCRTGMIDVFLDTFHRRRWENTVE</sequence>
<dbReference type="Proteomes" id="UP001054945">
    <property type="component" value="Unassembled WGS sequence"/>
</dbReference>
<name>A0AAV4XWT9_CAEEX</name>
<organism evidence="1 2">
    <name type="scientific">Caerostris extrusa</name>
    <name type="common">Bark spider</name>
    <name type="synonym">Caerostris bankana</name>
    <dbReference type="NCBI Taxonomy" id="172846"/>
    <lineage>
        <taxon>Eukaryota</taxon>
        <taxon>Metazoa</taxon>
        <taxon>Ecdysozoa</taxon>
        <taxon>Arthropoda</taxon>
        <taxon>Chelicerata</taxon>
        <taxon>Arachnida</taxon>
        <taxon>Araneae</taxon>
        <taxon>Araneomorphae</taxon>
        <taxon>Entelegynae</taxon>
        <taxon>Araneoidea</taxon>
        <taxon>Araneidae</taxon>
        <taxon>Caerostris</taxon>
    </lineage>
</organism>
<evidence type="ECO:0000313" key="2">
    <source>
        <dbReference type="Proteomes" id="UP001054945"/>
    </source>
</evidence>
<accession>A0AAV4XWT9</accession>
<comment type="caution">
    <text evidence="1">The sequence shown here is derived from an EMBL/GenBank/DDBJ whole genome shotgun (WGS) entry which is preliminary data.</text>
</comment>
<protein>
    <submittedName>
        <fullName evidence="1">Uncharacterized protein</fullName>
    </submittedName>
</protein>
<evidence type="ECO:0000313" key="1">
    <source>
        <dbReference type="EMBL" id="GIY98253.1"/>
    </source>
</evidence>
<reference evidence="1 2" key="1">
    <citation type="submission" date="2021-06" db="EMBL/GenBank/DDBJ databases">
        <title>Caerostris extrusa draft genome.</title>
        <authorList>
            <person name="Kono N."/>
            <person name="Arakawa K."/>
        </authorList>
    </citation>
    <scope>NUCLEOTIDE SEQUENCE [LARGE SCALE GENOMIC DNA]</scope>
</reference>
<keyword evidence="2" id="KW-1185">Reference proteome</keyword>
<dbReference type="EMBL" id="BPLR01018274">
    <property type="protein sequence ID" value="GIY98253.1"/>
    <property type="molecule type" value="Genomic_DNA"/>
</dbReference>